<keyword evidence="3" id="KW-0808">Transferase</keyword>
<dbReference type="AlphaFoldDB" id="A0A9P3ZJ52"/>
<protein>
    <submittedName>
        <fullName evidence="3">Acyltransferase family protein</fullName>
    </submittedName>
</protein>
<evidence type="ECO:0000259" key="2">
    <source>
        <dbReference type="Pfam" id="PF01757"/>
    </source>
</evidence>
<feature type="transmembrane region" description="Helical" evidence="1">
    <location>
        <begin position="37"/>
        <end position="56"/>
    </location>
</feature>
<name>A0A9P3ZJ52_9BACT</name>
<sequence>MNRLISIDIAKAICIILVVIGHYNPDNAPEWYHTINLFIYTFHMPLFMFASGYVYAATIGNLRGGGVSL</sequence>
<evidence type="ECO:0000313" key="3">
    <source>
        <dbReference type="EMBL" id="KAA2560486.1"/>
    </source>
</evidence>
<accession>A0A9P3ZJ52</accession>
<gene>
    <name evidence="3" type="ORF">F2S36_10265</name>
</gene>
<dbReference type="PANTHER" id="PTHR37312:SF1">
    <property type="entry name" value="MEMBRANE-BOUND ACYLTRANSFERASE YKRP-RELATED"/>
    <property type="match status" value="1"/>
</dbReference>
<keyword evidence="3" id="KW-0012">Acyltransferase</keyword>
<dbReference type="InterPro" id="IPR002656">
    <property type="entry name" value="Acyl_transf_3_dom"/>
</dbReference>
<dbReference type="PANTHER" id="PTHR37312">
    <property type="entry name" value="MEMBRANE-BOUND ACYLTRANSFERASE YKRP-RELATED"/>
    <property type="match status" value="1"/>
</dbReference>
<comment type="caution">
    <text evidence="3">The sequence shown here is derived from an EMBL/GenBank/DDBJ whole genome shotgun (WGS) entry which is preliminary data.</text>
</comment>
<keyword evidence="1" id="KW-1133">Transmembrane helix</keyword>
<dbReference type="EMBL" id="VVUY01000007">
    <property type="protein sequence ID" value="KAA2560486.1"/>
    <property type="molecule type" value="Genomic_DNA"/>
</dbReference>
<proteinExistence type="predicted"/>
<dbReference type="Pfam" id="PF01757">
    <property type="entry name" value="Acyl_transf_3"/>
    <property type="match status" value="1"/>
</dbReference>
<organism evidence="3 4">
    <name type="scientific">Alistipes onderdonkii</name>
    <dbReference type="NCBI Taxonomy" id="328813"/>
    <lineage>
        <taxon>Bacteria</taxon>
        <taxon>Pseudomonadati</taxon>
        <taxon>Bacteroidota</taxon>
        <taxon>Bacteroidia</taxon>
        <taxon>Bacteroidales</taxon>
        <taxon>Rikenellaceae</taxon>
        <taxon>Alistipes</taxon>
    </lineage>
</organism>
<evidence type="ECO:0000256" key="1">
    <source>
        <dbReference type="SAM" id="Phobius"/>
    </source>
</evidence>
<evidence type="ECO:0000313" key="4">
    <source>
        <dbReference type="Proteomes" id="UP000323119"/>
    </source>
</evidence>
<keyword evidence="1" id="KW-0472">Membrane</keyword>
<dbReference type="InterPro" id="IPR052734">
    <property type="entry name" value="Nod_factor_acetyltransferase"/>
</dbReference>
<feature type="transmembrane region" description="Helical" evidence="1">
    <location>
        <begin position="7"/>
        <end position="25"/>
    </location>
</feature>
<dbReference type="GO" id="GO:0016747">
    <property type="term" value="F:acyltransferase activity, transferring groups other than amino-acyl groups"/>
    <property type="evidence" value="ECO:0007669"/>
    <property type="project" value="InterPro"/>
</dbReference>
<keyword evidence="1" id="KW-0812">Transmembrane</keyword>
<reference evidence="3 4" key="1">
    <citation type="journal article" date="2019" name="Nat. Med.">
        <title>A library of human gut bacterial isolates paired with longitudinal multiomics data enables mechanistic microbiome research.</title>
        <authorList>
            <person name="Poyet M."/>
            <person name="Groussin M."/>
            <person name="Gibbons S.M."/>
            <person name="Avila-Pacheco J."/>
            <person name="Jiang X."/>
            <person name="Kearney S.M."/>
            <person name="Perrotta A.R."/>
            <person name="Berdy B."/>
            <person name="Zhao S."/>
            <person name="Lieberman T.D."/>
            <person name="Swanson P.K."/>
            <person name="Smith M."/>
            <person name="Roesemann S."/>
            <person name="Alexander J.E."/>
            <person name="Rich S.A."/>
            <person name="Livny J."/>
            <person name="Vlamakis H."/>
            <person name="Clish C."/>
            <person name="Bullock K."/>
            <person name="Deik A."/>
            <person name="Scott J."/>
            <person name="Pierce K.A."/>
            <person name="Xavier R.J."/>
            <person name="Alm E.J."/>
        </authorList>
    </citation>
    <scope>NUCLEOTIDE SEQUENCE [LARGE SCALE GENOMIC DNA]</scope>
    <source>
        <strain evidence="3 4">BIOML-A204</strain>
    </source>
</reference>
<feature type="domain" description="Acyltransferase 3" evidence="2">
    <location>
        <begin position="5"/>
        <end position="56"/>
    </location>
</feature>
<dbReference type="Proteomes" id="UP000323119">
    <property type="component" value="Unassembled WGS sequence"/>
</dbReference>